<name>A0AAD6D0R8_9EURO</name>
<comment type="caution">
    <text evidence="2">The sequence shown here is derived from an EMBL/GenBank/DDBJ whole genome shotgun (WGS) entry which is preliminary data.</text>
</comment>
<gene>
    <name evidence="2" type="ORF">N7494_004510</name>
</gene>
<organism evidence="2 3">
    <name type="scientific">Penicillium frequentans</name>
    <dbReference type="NCBI Taxonomy" id="3151616"/>
    <lineage>
        <taxon>Eukaryota</taxon>
        <taxon>Fungi</taxon>
        <taxon>Dikarya</taxon>
        <taxon>Ascomycota</taxon>
        <taxon>Pezizomycotina</taxon>
        <taxon>Eurotiomycetes</taxon>
        <taxon>Eurotiomycetidae</taxon>
        <taxon>Eurotiales</taxon>
        <taxon>Aspergillaceae</taxon>
        <taxon>Penicillium</taxon>
    </lineage>
</organism>
<feature type="compositionally biased region" description="Basic and acidic residues" evidence="1">
    <location>
        <begin position="56"/>
        <end position="67"/>
    </location>
</feature>
<evidence type="ECO:0000313" key="2">
    <source>
        <dbReference type="EMBL" id="KAJ5546925.1"/>
    </source>
</evidence>
<feature type="region of interest" description="Disordered" evidence="1">
    <location>
        <begin position="340"/>
        <end position="363"/>
    </location>
</feature>
<feature type="compositionally biased region" description="Polar residues" evidence="1">
    <location>
        <begin position="41"/>
        <end position="51"/>
    </location>
</feature>
<accession>A0AAD6D0R8</accession>
<dbReference type="EMBL" id="JAQIZZ010000003">
    <property type="protein sequence ID" value="KAJ5546925.1"/>
    <property type="molecule type" value="Genomic_DNA"/>
</dbReference>
<reference evidence="2 3" key="1">
    <citation type="journal article" date="2023" name="IMA Fungus">
        <title>Comparative genomic study of the Penicillium genus elucidates a diverse pangenome and 15 lateral gene transfer events.</title>
        <authorList>
            <person name="Petersen C."/>
            <person name="Sorensen T."/>
            <person name="Nielsen M.R."/>
            <person name="Sondergaard T.E."/>
            <person name="Sorensen J.L."/>
            <person name="Fitzpatrick D.A."/>
            <person name="Frisvad J.C."/>
            <person name="Nielsen K.L."/>
        </authorList>
    </citation>
    <scope>NUCLEOTIDE SEQUENCE [LARGE SCALE GENOMIC DNA]</scope>
    <source>
        <strain evidence="2 3">IBT 35679</strain>
    </source>
</reference>
<feature type="compositionally biased region" description="Basic residues" evidence="1">
    <location>
        <begin position="353"/>
        <end position="363"/>
    </location>
</feature>
<evidence type="ECO:0000313" key="3">
    <source>
        <dbReference type="Proteomes" id="UP001220324"/>
    </source>
</evidence>
<dbReference type="Proteomes" id="UP001220324">
    <property type="component" value="Unassembled WGS sequence"/>
</dbReference>
<feature type="compositionally biased region" description="Low complexity" evidence="1">
    <location>
        <begin position="81"/>
        <end position="97"/>
    </location>
</feature>
<evidence type="ECO:0000256" key="1">
    <source>
        <dbReference type="SAM" id="MobiDB-lite"/>
    </source>
</evidence>
<keyword evidence="3" id="KW-1185">Reference proteome</keyword>
<sequence length="363" mass="40513">MASVTCGIHMGGAAEMAVAHLNLDLISKLPSELAITEITERCSTADLSEPSSPEMDTPRVKRIDPPRYRASKIPDSPTNPSRSRAASGSQSTSASNSIHHSRSASRSTGRSRPPSRHSSFHSPRRPVTNAGIVSVPARTPQQEKRESLLALHRESCRLFQDPQSSVWAPDELRTASIASPSRRERRESSEIGTSGPPSPIASSSSSRRFEYDHRGSMSSTTSPPFLQPRDRANTLPIISSHSHSPSESSMHVPATVMEWTSDSTRRAEYEQIDRASRGVRGFWRRVAPRWCQTRDSRTPFFEEGKTSREGSVRRFRMDLAEETDTNIRDKPQVQILDFLNKNPSRDGNTRRLWTGRRSKTNLT</sequence>
<feature type="region of interest" description="Disordered" evidence="1">
    <location>
        <begin position="170"/>
        <end position="230"/>
    </location>
</feature>
<dbReference type="AlphaFoldDB" id="A0AAD6D0R8"/>
<protein>
    <submittedName>
        <fullName evidence="2">Uncharacterized protein</fullName>
    </submittedName>
</protein>
<proteinExistence type="predicted"/>
<feature type="compositionally biased region" description="Basic residues" evidence="1">
    <location>
        <begin position="113"/>
        <end position="124"/>
    </location>
</feature>
<feature type="region of interest" description="Disordered" evidence="1">
    <location>
        <begin position="41"/>
        <end position="145"/>
    </location>
</feature>